<dbReference type="Pfam" id="PF11993">
    <property type="entry name" value="VC2046"/>
    <property type="match status" value="1"/>
</dbReference>
<dbReference type="InterPro" id="IPR021879">
    <property type="entry name" value="VC2046_fam"/>
</dbReference>
<protein>
    <submittedName>
        <fullName evidence="1">VC2046/SO_2500 family protein</fullName>
    </submittedName>
</protein>
<gene>
    <name evidence="1" type="ORF">ACFP85_07610</name>
</gene>
<dbReference type="RefSeq" id="WP_131256890.1">
    <property type="nucleotide sequence ID" value="NZ_JBHSUS010000001.1"/>
</dbReference>
<accession>A0ABW1XIG2</accession>
<name>A0ABW1XIG2_9ALTE</name>
<evidence type="ECO:0000313" key="1">
    <source>
        <dbReference type="EMBL" id="MFC6440011.1"/>
    </source>
</evidence>
<dbReference type="Proteomes" id="UP001596364">
    <property type="component" value="Unassembled WGS sequence"/>
</dbReference>
<sequence length="156" mass="16759">MLPIKGLELHPEFNGTVAAALSQSDGAALFALYMAMQNPDASAQPYVFSAPTDHHVSKPVSDYPASHLAATADDWVSSATLTSLIQQGLIDSARLWQAMHPQPLAVKNDPKHLSAEVVSNCALYTQQRLQAGTGRQAVHEDPRQLLNVLDALHQAA</sequence>
<dbReference type="EMBL" id="JBHSUS010000001">
    <property type="protein sequence ID" value="MFC6440011.1"/>
    <property type="molecule type" value="Genomic_DNA"/>
</dbReference>
<proteinExistence type="predicted"/>
<keyword evidence="2" id="KW-1185">Reference proteome</keyword>
<reference evidence="2" key="1">
    <citation type="journal article" date="2019" name="Int. J. Syst. Evol. Microbiol.">
        <title>The Global Catalogue of Microorganisms (GCM) 10K type strain sequencing project: providing services to taxonomists for standard genome sequencing and annotation.</title>
        <authorList>
            <consortium name="The Broad Institute Genomics Platform"/>
            <consortium name="The Broad Institute Genome Sequencing Center for Infectious Disease"/>
            <person name="Wu L."/>
            <person name="Ma J."/>
        </authorList>
    </citation>
    <scope>NUCLEOTIDE SEQUENCE [LARGE SCALE GENOMIC DNA]</scope>
    <source>
        <strain evidence="2">CGMCC 1.16031</strain>
    </source>
</reference>
<evidence type="ECO:0000313" key="2">
    <source>
        <dbReference type="Proteomes" id="UP001596364"/>
    </source>
</evidence>
<organism evidence="1 2">
    <name type="scientific">Pseudobowmanella zhangzhouensis</name>
    <dbReference type="NCBI Taxonomy" id="1537679"/>
    <lineage>
        <taxon>Bacteria</taxon>
        <taxon>Pseudomonadati</taxon>
        <taxon>Pseudomonadota</taxon>
        <taxon>Gammaproteobacteria</taxon>
        <taxon>Alteromonadales</taxon>
        <taxon>Alteromonadaceae</taxon>
    </lineage>
</organism>
<comment type="caution">
    <text evidence="1">The sequence shown here is derived from an EMBL/GenBank/DDBJ whole genome shotgun (WGS) entry which is preliminary data.</text>
</comment>